<feature type="compositionally biased region" description="Polar residues" evidence="1">
    <location>
        <begin position="429"/>
        <end position="450"/>
    </location>
</feature>
<feature type="compositionally biased region" description="Low complexity" evidence="1">
    <location>
        <begin position="464"/>
        <end position="474"/>
    </location>
</feature>
<feature type="compositionally biased region" description="Basic residues" evidence="1">
    <location>
        <begin position="580"/>
        <end position="592"/>
    </location>
</feature>
<evidence type="ECO:0000256" key="1">
    <source>
        <dbReference type="SAM" id="MobiDB-lite"/>
    </source>
</evidence>
<proteinExistence type="predicted"/>
<protein>
    <submittedName>
        <fullName evidence="2">Uncharacterized protein</fullName>
    </submittedName>
</protein>
<feature type="compositionally biased region" description="Low complexity" evidence="1">
    <location>
        <begin position="619"/>
        <end position="632"/>
    </location>
</feature>
<feature type="compositionally biased region" description="Acidic residues" evidence="1">
    <location>
        <begin position="451"/>
        <end position="463"/>
    </location>
</feature>
<sequence>MLQPKAEIKLRHVGIPHWIPAIASPGRVLEMQQASAKVPTSKYTLIFHPDDNDAASLFASFTQNFPEWIKPSAAQCLPHASSDEVEEEDEDHNLRPRKRRKKWEKERGQTTYTQVVRTMSGRRTPKVGVDDEGWQIADVSALEGGEVETGTRGIEAVRRQRERCNAGGVQCTDWTTLHDDSGYETRLNPEGDLEIPNSSSQLEVGPAQSTSDTFGTPKKARFAEGMEIPSSQSPASAKLFSSQKSQRFQIRERSPLKERSVNVPSPAGNYTASRQRKMQESPLKELHSPMSKSQARPFSSKSQRLQERLMEETRKVEMDVADNDKSVFPASLDGAALNVKSSLSAQRMLKRANTVQDSQFEDLDLDEQHALDTETDVNPSEGEEQRDDEEKAYEDGEGEGGDEEHYHDIQHTYDPAWSALERDAMRFCQTPTQAQTTQVKLEPHVSNSTTDLEEVSSVGDEEVQSQQVESVSQSLGLDLSAVSPGQIGARPKREVATLLQGPLRRRSRTYVSDSTRSDDDDELQDLDVEENDENNDDEEEDDLDVTVSAAPGRRSQELGSSDLSAAAAVPSSQFAEQQHKSHIHSNQRRHTSSLHDEPTSKEAMPAAKPNAANDSEVFSSPLPSSPPATALRPSQISTVAGTQLTPPRQPALQHHSQLEAGLRVRVNREWEEEKGEAVGKGEEIGKARVARPWLVCRISAYRLRHR</sequence>
<organism evidence="2 3">
    <name type="scientific">Salinomyces thailandicus</name>
    <dbReference type="NCBI Taxonomy" id="706561"/>
    <lineage>
        <taxon>Eukaryota</taxon>
        <taxon>Fungi</taxon>
        <taxon>Dikarya</taxon>
        <taxon>Ascomycota</taxon>
        <taxon>Pezizomycotina</taxon>
        <taxon>Dothideomycetes</taxon>
        <taxon>Dothideomycetidae</taxon>
        <taxon>Mycosphaerellales</taxon>
        <taxon>Teratosphaeriaceae</taxon>
        <taxon>Salinomyces</taxon>
    </lineage>
</organism>
<comment type="caution">
    <text evidence="2">The sequence shown here is derived from an EMBL/GenBank/DDBJ whole genome shotgun (WGS) entry which is preliminary data.</text>
</comment>
<feature type="region of interest" description="Disordered" evidence="1">
    <location>
        <begin position="359"/>
        <end position="414"/>
    </location>
</feature>
<feature type="compositionally biased region" description="Basic and acidic residues" evidence="1">
    <location>
        <begin position="277"/>
        <end position="287"/>
    </location>
</feature>
<dbReference type="Proteomes" id="UP000308549">
    <property type="component" value="Unassembled WGS sequence"/>
</dbReference>
<feature type="region of interest" description="Disordered" evidence="1">
    <location>
        <begin position="79"/>
        <end position="108"/>
    </location>
</feature>
<dbReference type="AlphaFoldDB" id="A0A4U0TWR8"/>
<name>A0A4U0TWR8_9PEZI</name>
<feature type="compositionally biased region" description="Polar residues" evidence="1">
    <location>
        <begin position="290"/>
        <end position="303"/>
    </location>
</feature>
<dbReference type="EMBL" id="NAJL01000026">
    <property type="protein sequence ID" value="TKA26881.1"/>
    <property type="molecule type" value="Genomic_DNA"/>
</dbReference>
<feature type="compositionally biased region" description="Polar residues" evidence="1">
    <location>
        <begin position="229"/>
        <end position="248"/>
    </location>
</feature>
<accession>A0A4U0TWR8</accession>
<feature type="region of interest" description="Disordered" evidence="1">
    <location>
        <begin position="179"/>
        <end position="304"/>
    </location>
</feature>
<evidence type="ECO:0000313" key="3">
    <source>
        <dbReference type="Proteomes" id="UP000308549"/>
    </source>
</evidence>
<reference evidence="2 3" key="1">
    <citation type="submission" date="2017-03" db="EMBL/GenBank/DDBJ databases">
        <title>Genomes of endolithic fungi from Antarctica.</title>
        <authorList>
            <person name="Coleine C."/>
            <person name="Masonjones S."/>
            <person name="Stajich J.E."/>
        </authorList>
    </citation>
    <scope>NUCLEOTIDE SEQUENCE [LARGE SCALE GENOMIC DNA]</scope>
    <source>
        <strain evidence="2 3">CCFEE 6315</strain>
    </source>
</reference>
<feature type="region of interest" description="Disordered" evidence="1">
    <location>
        <begin position="428"/>
        <end position="632"/>
    </location>
</feature>
<feature type="compositionally biased region" description="Acidic residues" evidence="1">
    <location>
        <begin position="518"/>
        <end position="544"/>
    </location>
</feature>
<dbReference type="OrthoDB" id="3906985at2759"/>
<gene>
    <name evidence="2" type="ORF">B0A50_04327</name>
</gene>
<feature type="compositionally biased region" description="Acidic residues" evidence="1">
    <location>
        <begin position="381"/>
        <end position="402"/>
    </location>
</feature>
<keyword evidence="3" id="KW-1185">Reference proteome</keyword>
<evidence type="ECO:0000313" key="2">
    <source>
        <dbReference type="EMBL" id="TKA26881.1"/>
    </source>
</evidence>
<feature type="compositionally biased region" description="Polar residues" evidence="1">
    <location>
        <begin position="196"/>
        <end position="214"/>
    </location>
</feature>
<feature type="compositionally biased region" description="Basic and acidic residues" evidence="1">
    <location>
        <begin position="249"/>
        <end position="260"/>
    </location>
</feature>
<feature type="compositionally biased region" description="Basic and acidic residues" evidence="1">
    <location>
        <begin position="179"/>
        <end position="189"/>
    </location>
</feature>